<evidence type="ECO:0000313" key="1">
    <source>
        <dbReference type="EMBL" id="KAJ4453885.1"/>
    </source>
</evidence>
<sequence>MQTPSRGVDNPGVHGRSRELDSGAYVCVLEARDPGLEERQTRSLEHGNVMLTRSRAGWWPRHVEHTMLPS</sequence>
<reference evidence="1" key="1">
    <citation type="journal article" date="2022" name="bioRxiv">
        <title>Genomics of Preaxostyla Flagellates Illuminates Evolutionary Transitions and the Path Towards Mitochondrial Loss.</title>
        <authorList>
            <person name="Novak L.V.F."/>
            <person name="Treitli S.C."/>
            <person name="Pyrih J."/>
            <person name="Halakuc P."/>
            <person name="Pipaliya S.V."/>
            <person name="Vacek V."/>
            <person name="Brzon O."/>
            <person name="Soukal P."/>
            <person name="Eme L."/>
            <person name="Dacks J.B."/>
            <person name="Karnkowska A."/>
            <person name="Elias M."/>
            <person name="Hampl V."/>
        </authorList>
    </citation>
    <scope>NUCLEOTIDE SEQUENCE</scope>
    <source>
        <strain evidence="1">RCP-MX</strain>
    </source>
</reference>
<protein>
    <submittedName>
        <fullName evidence="1">Uncharacterized protein</fullName>
    </submittedName>
</protein>
<evidence type="ECO:0000313" key="2">
    <source>
        <dbReference type="Proteomes" id="UP001141327"/>
    </source>
</evidence>
<accession>A0ABQ8UAP9</accession>
<comment type="caution">
    <text evidence="1">The sequence shown here is derived from an EMBL/GenBank/DDBJ whole genome shotgun (WGS) entry which is preliminary data.</text>
</comment>
<proteinExistence type="predicted"/>
<dbReference type="EMBL" id="JAPMOS010000205">
    <property type="protein sequence ID" value="KAJ4453885.1"/>
    <property type="molecule type" value="Genomic_DNA"/>
</dbReference>
<keyword evidence="2" id="KW-1185">Reference proteome</keyword>
<name>A0ABQ8UAP9_9EUKA</name>
<gene>
    <name evidence="1" type="ORF">PAPYR_11523</name>
</gene>
<dbReference type="Proteomes" id="UP001141327">
    <property type="component" value="Unassembled WGS sequence"/>
</dbReference>
<organism evidence="1 2">
    <name type="scientific">Paratrimastix pyriformis</name>
    <dbReference type="NCBI Taxonomy" id="342808"/>
    <lineage>
        <taxon>Eukaryota</taxon>
        <taxon>Metamonada</taxon>
        <taxon>Preaxostyla</taxon>
        <taxon>Paratrimastigidae</taxon>
        <taxon>Paratrimastix</taxon>
    </lineage>
</organism>